<proteinExistence type="predicted"/>
<keyword evidence="1" id="KW-1133">Transmembrane helix</keyword>
<gene>
    <name evidence="3" type="ORF">GCM10023332_21530</name>
</gene>
<protein>
    <recommendedName>
        <fullName evidence="2">DUF4190 domain-containing protein</fullName>
    </recommendedName>
</protein>
<dbReference type="Proteomes" id="UP001501323">
    <property type="component" value="Unassembled WGS sequence"/>
</dbReference>
<keyword evidence="1" id="KW-0812">Transmembrane</keyword>
<sequence>MSHAAPETNSLAIISLVFGILGWSFLPVVGGLVAIVTGHLARSEIRRAAERPQGDGMAVAGLVLGYLALASAVVVLGVVLAFFGGLAWFGAFQ</sequence>
<feature type="transmembrane region" description="Helical" evidence="1">
    <location>
        <begin position="57"/>
        <end position="90"/>
    </location>
</feature>
<evidence type="ECO:0000313" key="4">
    <source>
        <dbReference type="Proteomes" id="UP001501323"/>
    </source>
</evidence>
<reference evidence="4" key="1">
    <citation type="journal article" date="2019" name="Int. J. Syst. Evol. Microbiol.">
        <title>The Global Catalogue of Microorganisms (GCM) 10K type strain sequencing project: providing services to taxonomists for standard genome sequencing and annotation.</title>
        <authorList>
            <consortium name="The Broad Institute Genomics Platform"/>
            <consortium name="The Broad Institute Genome Sequencing Center for Infectious Disease"/>
            <person name="Wu L."/>
            <person name="Ma J."/>
        </authorList>
    </citation>
    <scope>NUCLEOTIDE SEQUENCE [LARGE SCALE GENOMIC DNA]</scope>
    <source>
        <strain evidence="4">JCM 18392</strain>
    </source>
</reference>
<keyword evidence="1" id="KW-0472">Membrane</keyword>
<feature type="domain" description="DUF4190" evidence="2">
    <location>
        <begin position="11"/>
        <end position="74"/>
    </location>
</feature>
<dbReference type="Pfam" id="PF13828">
    <property type="entry name" value="DUF4190"/>
    <property type="match status" value="1"/>
</dbReference>
<evidence type="ECO:0000313" key="3">
    <source>
        <dbReference type="EMBL" id="GAA4868681.1"/>
    </source>
</evidence>
<organism evidence="3 4">
    <name type="scientific">Luteimonas vadosa</name>
    <dbReference type="NCBI Taxonomy" id="1165507"/>
    <lineage>
        <taxon>Bacteria</taxon>
        <taxon>Pseudomonadati</taxon>
        <taxon>Pseudomonadota</taxon>
        <taxon>Gammaproteobacteria</taxon>
        <taxon>Lysobacterales</taxon>
        <taxon>Lysobacteraceae</taxon>
        <taxon>Luteimonas</taxon>
    </lineage>
</organism>
<dbReference type="InterPro" id="IPR025241">
    <property type="entry name" value="DUF4190"/>
</dbReference>
<dbReference type="EMBL" id="BAABJY010000002">
    <property type="protein sequence ID" value="GAA4868681.1"/>
    <property type="molecule type" value="Genomic_DNA"/>
</dbReference>
<evidence type="ECO:0000259" key="2">
    <source>
        <dbReference type="Pfam" id="PF13828"/>
    </source>
</evidence>
<feature type="transmembrane region" description="Helical" evidence="1">
    <location>
        <begin position="12"/>
        <end position="36"/>
    </location>
</feature>
<evidence type="ECO:0000256" key="1">
    <source>
        <dbReference type="SAM" id="Phobius"/>
    </source>
</evidence>
<keyword evidence="4" id="KW-1185">Reference proteome</keyword>
<accession>A0ABP9EAA9</accession>
<dbReference type="RefSeq" id="WP_345295486.1">
    <property type="nucleotide sequence ID" value="NZ_BAABJY010000002.1"/>
</dbReference>
<comment type="caution">
    <text evidence="3">The sequence shown here is derived from an EMBL/GenBank/DDBJ whole genome shotgun (WGS) entry which is preliminary data.</text>
</comment>
<name>A0ABP9EAA9_9GAMM</name>